<evidence type="ECO:0000259" key="13">
    <source>
        <dbReference type="PROSITE" id="PS50157"/>
    </source>
</evidence>
<evidence type="ECO:0000256" key="5">
    <source>
        <dbReference type="ARBA" id="ARBA00022771"/>
    </source>
</evidence>
<dbReference type="FunFam" id="3.30.160.60:FF:000512">
    <property type="entry name" value="zinc finger protein 197 isoform X1"/>
    <property type="match status" value="1"/>
</dbReference>
<feature type="region of interest" description="Disordered" evidence="12">
    <location>
        <begin position="577"/>
        <end position="607"/>
    </location>
</feature>
<feature type="region of interest" description="Disordered" evidence="12">
    <location>
        <begin position="383"/>
        <end position="405"/>
    </location>
</feature>
<dbReference type="Proteomes" id="UP001163046">
    <property type="component" value="Unassembled WGS sequence"/>
</dbReference>
<comment type="caution">
    <text evidence="14">The sequence shown here is derived from an EMBL/GenBank/DDBJ whole genome shotgun (WGS) entry which is preliminary data.</text>
</comment>
<feature type="compositionally biased region" description="Polar residues" evidence="12">
    <location>
        <begin position="147"/>
        <end position="162"/>
    </location>
</feature>
<keyword evidence="5 11" id="KW-0863">Zinc-finger</keyword>
<dbReference type="PANTHER" id="PTHR16515">
    <property type="entry name" value="PR DOMAIN ZINC FINGER PROTEIN"/>
    <property type="match status" value="1"/>
</dbReference>
<dbReference type="InterPro" id="IPR036236">
    <property type="entry name" value="Znf_C2H2_sf"/>
</dbReference>
<keyword evidence="6" id="KW-0862">Zinc</keyword>
<sequence>MDCYEEKRATSGKISSNPRGFQPLQTQNLNSTQQGFAANELPTTRQIHLSVASEFQLVEPLTFASVASEQQLQQSQHTRTSGSTTSKPSSCCYPHGPNSIGSYTPQGLQPSAATPDVQAALVRFSSNQNALNHQFSQKDNMIFTPTTRSSLSRHTNTPQNRDPNLRPGKNESSEVVWCKEALPSDKPIQLIPAPTHRASVSQTVPYSVDTGNQIQKESKLLFQTGNEALTSKMKIPRYVFHPNEAPPQKLVNPSGSFPPGGLMSYSNAQRSDDQRAGVNSNPVPQSDCQVDTANEQRLQELQSAIRWQENHYAALCLNQMMAQSINKNSPFNNSALHYVPMRNQEQEHLDNNLSQVMPGNQLHQKLPCHFPVSNGYRQPLPPLANHYGAQASTASSPNRAHSSSLADLTFQQCTSQPGKFVPHNSIPSQLTSSTTAVIPRLVGASNIASYPRSMPVSAPFSPFFEASSMGQQFAPHQVHSNGNSREWTNEQTMFHSTLPTAIQPKPTPMGYAFDHVPLFQFPRGMGYQAPMPFVPSLPRAFPVLQYPDARTMFRKANLLGLDHAIEGAIPVVREAPHKTEEPPSIQEENSHQDETPSQKRPSGARVPVKKIRQSHQCKMCPKMCARASSLKVHMRTHTGEKPFSCTMCKRTFAQAGGLKSHMRSHTGEKPFKCDVCDRHFSHSTAVINHKRTHTGEKPFACDHKGCGKCFADQSTLKKHRRTHTGEKPFQCPHCSRKFTQLGNMNKHLRCKHNEKKKE</sequence>
<feature type="domain" description="C2H2-type" evidence="13">
    <location>
        <begin position="643"/>
        <end position="670"/>
    </location>
</feature>
<keyword evidence="15" id="KW-1185">Reference proteome</keyword>
<comment type="subcellular location">
    <subcellularLocation>
        <location evidence="1">Nucleus</location>
    </subcellularLocation>
</comment>
<dbReference type="InterPro" id="IPR050331">
    <property type="entry name" value="Zinc_finger"/>
</dbReference>
<evidence type="ECO:0000313" key="15">
    <source>
        <dbReference type="Proteomes" id="UP001163046"/>
    </source>
</evidence>
<dbReference type="Pfam" id="PF00096">
    <property type="entry name" value="zf-C2H2"/>
    <property type="match status" value="4"/>
</dbReference>
<keyword evidence="10" id="KW-0539">Nucleus</keyword>
<protein>
    <recommendedName>
        <fullName evidence="13">C2H2-type domain-containing protein</fullName>
    </recommendedName>
</protein>
<accession>A0A9X0A3F8</accession>
<feature type="domain" description="C2H2-type" evidence="13">
    <location>
        <begin position="671"/>
        <end position="698"/>
    </location>
</feature>
<name>A0A9X0A3F8_9CNID</name>
<reference evidence="14" key="1">
    <citation type="submission" date="2023-01" db="EMBL/GenBank/DDBJ databases">
        <title>Genome assembly of the deep-sea coral Lophelia pertusa.</title>
        <authorList>
            <person name="Herrera S."/>
            <person name="Cordes E."/>
        </authorList>
    </citation>
    <scope>NUCLEOTIDE SEQUENCE</scope>
    <source>
        <strain evidence="14">USNM1676648</strain>
        <tissue evidence="14">Polyp</tissue>
    </source>
</reference>
<dbReference type="OrthoDB" id="5974393at2759"/>
<dbReference type="GO" id="GO:0008270">
    <property type="term" value="F:zinc ion binding"/>
    <property type="evidence" value="ECO:0007669"/>
    <property type="project" value="UniProtKB-KW"/>
</dbReference>
<feature type="domain" description="C2H2-type" evidence="13">
    <location>
        <begin position="699"/>
        <end position="728"/>
    </location>
</feature>
<keyword evidence="4" id="KW-0677">Repeat</keyword>
<dbReference type="Gene3D" id="3.30.160.60">
    <property type="entry name" value="Classic Zinc Finger"/>
    <property type="match status" value="5"/>
</dbReference>
<feature type="compositionally biased region" description="Polar residues" evidence="12">
    <location>
        <begin position="69"/>
        <end position="89"/>
    </location>
</feature>
<keyword evidence="9" id="KW-0804">Transcription</keyword>
<evidence type="ECO:0000256" key="9">
    <source>
        <dbReference type="ARBA" id="ARBA00023163"/>
    </source>
</evidence>
<dbReference type="FunFam" id="3.30.160.60:FF:000125">
    <property type="entry name" value="Putative zinc finger protein 143"/>
    <property type="match status" value="1"/>
</dbReference>
<evidence type="ECO:0000256" key="10">
    <source>
        <dbReference type="ARBA" id="ARBA00023242"/>
    </source>
</evidence>
<keyword evidence="3" id="KW-0479">Metal-binding</keyword>
<dbReference type="PROSITE" id="PS50157">
    <property type="entry name" value="ZINC_FINGER_C2H2_2"/>
    <property type="match status" value="5"/>
</dbReference>
<feature type="domain" description="C2H2-type" evidence="13">
    <location>
        <begin position="729"/>
        <end position="757"/>
    </location>
</feature>
<dbReference type="SMART" id="SM00355">
    <property type="entry name" value="ZnF_C2H2"/>
    <property type="match status" value="5"/>
</dbReference>
<feature type="region of interest" description="Disordered" evidence="12">
    <location>
        <begin position="147"/>
        <end position="172"/>
    </location>
</feature>
<feature type="compositionally biased region" description="Polar residues" evidence="12">
    <location>
        <begin position="277"/>
        <end position="288"/>
    </location>
</feature>
<keyword evidence="7" id="KW-0805">Transcription regulation</keyword>
<dbReference type="FunFam" id="3.30.160.60:FF:000446">
    <property type="entry name" value="Zinc finger protein"/>
    <property type="match status" value="1"/>
</dbReference>
<dbReference type="EMBL" id="MU825401">
    <property type="protein sequence ID" value="KAJ7392378.1"/>
    <property type="molecule type" value="Genomic_DNA"/>
</dbReference>
<dbReference type="FunFam" id="3.30.160.60:FF:000100">
    <property type="entry name" value="Zinc finger 45-like"/>
    <property type="match status" value="1"/>
</dbReference>
<proteinExistence type="inferred from homology"/>
<dbReference type="GO" id="GO:0003677">
    <property type="term" value="F:DNA binding"/>
    <property type="evidence" value="ECO:0007669"/>
    <property type="project" value="UniProtKB-KW"/>
</dbReference>
<evidence type="ECO:0000256" key="2">
    <source>
        <dbReference type="ARBA" id="ARBA00006991"/>
    </source>
</evidence>
<dbReference type="PROSITE" id="PS00028">
    <property type="entry name" value="ZINC_FINGER_C2H2_1"/>
    <property type="match status" value="5"/>
</dbReference>
<evidence type="ECO:0000256" key="7">
    <source>
        <dbReference type="ARBA" id="ARBA00023015"/>
    </source>
</evidence>
<feature type="compositionally biased region" description="Polar residues" evidence="12">
    <location>
        <begin position="12"/>
        <end position="22"/>
    </location>
</feature>
<dbReference type="AlphaFoldDB" id="A0A9X0A3F8"/>
<feature type="region of interest" description="Disordered" evidence="12">
    <location>
        <begin position="243"/>
        <end position="288"/>
    </location>
</feature>
<evidence type="ECO:0000313" key="14">
    <source>
        <dbReference type="EMBL" id="KAJ7392378.1"/>
    </source>
</evidence>
<feature type="compositionally biased region" description="Basic and acidic residues" evidence="12">
    <location>
        <begin position="588"/>
        <end position="597"/>
    </location>
</feature>
<evidence type="ECO:0000256" key="4">
    <source>
        <dbReference type="ARBA" id="ARBA00022737"/>
    </source>
</evidence>
<feature type="region of interest" description="Disordered" evidence="12">
    <location>
        <begin position="69"/>
        <end position="111"/>
    </location>
</feature>
<evidence type="ECO:0000256" key="8">
    <source>
        <dbReference type="ARBA" id="ARBA00023125"/>
    </source>
</evidence>
<feature type="domain" description="C2H2-type" evidence="13">
    <location>
        <begin position="615"/>
        <end position="642"/>
    </location>
</feature>
<dbReference type="FunFam" id="3.30.160.60:FF:001480">
    <property type="entry name" value="Si:cabz01071911.3"/>
    <property type="match status" value="1"/>
</dbReference>
<evidence type="ECO:0000256" key="12">
    <source>
        <dbReference type="SAM" id="MobiDB-lite"/>
    </source>
</evidence>
<dbReference type="PANTHER" id="PTHR16515:SF49">
    <property type="entry name" value="GASTRULA ZINC FINGER PROTEIN XLCGF49.1-LIKE-RELATED"/>
    <property type="match status" value="1"/>
</dbReference>
<feature type="region of interest" description="Disordered" evidence="12">
    <location>
        <begin position="1"/>
        <end position="22"/>
    </location>
</feature>
<gene>
    <name evidence="14" type="ORF">OS493_012038</name>
</gene>
<dbReference type="SUPFAM" id="SSF57667">
    <property type="entry name" value="beta-beta-alpha zinc fingers"/>
    <property type="match status" value="3"/>
</dbReference>
<dbReference type="GO" id="GO:0005634">
    <property type="term" value="C:nucleus"/>
    <property type="evidence" value="ECO:0007669"/>
    <property type="project" value="UniProtKB-SubCell"/>
</dbReference>
<feature type="compositionally biased region" description="Polar residues" evidence="12">
    <location>
        <begin position="99"/>
        <end position="111"/>
    </location>
</feature>
<organism evidence="14 15">
    <name type="scientific">Desmophyllum pertusum</name>
    <dbReference type="NCBI Taxonomy" id="174260"/>
    <lineage>
        <taxon>Eukaryota</taxon>
        <taxon>Metazoa</taxon>
        <taxon>Cnidaria</taxon>
        <taxon>Anthozoa</taxon>
        <taxon>Hexacorallia</taxon>
        <taxon>Scleractinia</taxon>
        <taxon>Caryophylliina</taxon>
        <taxon>Caryophylliidae</taxon>
        <taxon>Desmophyllum</taxon>
    </lineage>
</organism>
<comment type="similarity">
    <text evidence="2">Belongs to the krueppel C2H2-type zinc-finger protein family.</text>
</comment>
<dbReference type="InterPro" id="IPR013087">
    <property type="entry name" value="Znf_C2H2_type"/>
</dbReference>
<evidence type="ECO:0000256" key="3">
    <source>
        <dbReference type="ARBA" id="ARBA00022723"/>
    </source>
</evidence>
<feature type="compositionally biased region" description="Polar residues" evidence="12">
    <location>
        <begin position="390"/>
        <end position="405"/>
    </location>
</feature>
<evidence type="ECO:0000256" key="1">
    <source>
        <dbReference type="ARBA" id="ARBA00004123"/>
    </source>
</evidence>
<evidence type="ECO:0000256" key="6">
    <source>
        <dbReference type="ARBA" id="ARBA00022833"/>
    </source>
</evidence>
<dbReference type="GO" id="GO:0010468">
    <property type="term" value="P:regulation of gene expression"/>
    <property type="evidence" value="ECO:0007669"/>
    <property type="project" value="TreeGrafter"/>
</dbReference>
<evidence type="ECO:0000256" key="11">
    <source>
        <dbReference type="PROSITE-ProRule" id="PRU00042"/>
    </source>
</evidence>
<keyword evidence="8" id="KW-0238">DNA-binding</keyword>